<dbReference type="InterPro" id="IPR005017">
    <property type="entry name" value="OMPP1/FadL/TodX"/>
</dbReference>
<dbReference type="GO" id="GO:0015483">
    <property type="term" value="F:long-chain fatty acid transporting porin activity"/>
    <property type="evidence" value="ECO:0007669"/>
    <property type="project" value="TreeGrafter"/>
</dbReference>
<comment type="similarity">
    <text evidence="2">Belongs to the OmpP1/FadL family.</text>
</comment>
<evidence type="ECO:0000256" key="3">
    <source>
        <dbReference type="ARBA" id="ARBA00022452"/>
    </source>
</evidence>
<dbReference type="Proteomes" id="UP000346198">
    <property type="component" value="Unassembled WGS sequence"/>
</dbReference>
<dbReference type="Gene3D" id="2.40.160.60">
    <property type="entry name" value="Outer membrane protein transport protein (OMPP1/FadL/TodX)"/>
    <property type="match status" value="1"/>
</dbReference>
<keyword evidence="3" id="KW-1134">Transmembrane beta strand</keyword>
<name>A0A6C2UU37_9BACT</name>
<comment type="subcellular location">
    <subcellularLocation>
        <location evidence="1">Cell outer membrane</location>
        <topology evidence="1">Multi-pass membrane protein</topology>
    </subcellularLocation>
</comment>
<evidence type="ECO:0000313" key="9">
    <source>
        <dbReference type="Proteomes" id="UP000346198"/>
    </source>
</evidence>
<dbReference type="SUPFAM" id="SSF56935">
    <property type="entry name" value="Porins"/>
    <property type="match status" value="1"/>
</dbReference>
<dbReference type="PANTHER" id="PTHR35093">
    <property type="entry name" value="OUTER MEMBRANE PROTEIN NMB0088-RELATED"/>
    <property type="match status" value="1"/>
</dbReference>
<keyword evidence="4" id="KW-0812">Transmembrane</keyword>
<dbReference type="RefSeq" id="WP_168433525.1">
    <property type="nucleotide sequence ID" value="NZ_CAAHFH010000002.1"/>
</dbReference>
<dbReference type="PANTHER" id="PTHR35093:SF8">
    <property type="entry name" value="OUTER MEMBRANE PROTEIN NMB0088-RELATED"/>
    <property type="match status" value="1"/>
</dbReference>
<proteinExistence type="inferred from homology"/>
<keyword evidence="5" id="KW-0732">Signal</keyword>
<keyword evidence="9" id="KW-1185">Reference proteome</keyword>
<evidence type="ECO:0000256" key="2">
    <source>
        <dbReference type="ARBA" id="ARBA00008163"/>
    </source>
</evidence>
<keyword evidence="6" id="KW-0472">Membrane</keyword>
<evidence type="ECO:0000313" key="8">
    <source>
        <dbReference type="EMBL" id="VGO22396.1"/>
    </source>
</evidence>
<evidence type="ECO:0000256" key="1">
    <source>
        <dbReference type="ARBA" id="ARBA00004571"/>
    </source>
</evidence>
<dbReference type="Pfam" id="PF03349">
    <property type="entry name" value="Toluene_X"/>
    <property type="match status" value="1"/>
</dbReference>
<protein>
    <submittedName>
        <fullName evidence="8">Outer membrane protein</fullName>
    </submittedName>
</protein>
<evidence type="ECO:0000256" key="5">
    <source>
        <dbReference type="ARBA" id="ARBA00022729"/>
    </source>
</evidence>
<keyword evidence="7" id="KW-0998">Cell outer membrane</keyword>
<evidence type="ECO:0000256" key="6">
    <source>
        <dbReference type="ARBA" id="ARBA00023136"/>
    </source>
</evidence>
<dbReference type="GO" id="GO:0009279">
    <property type="term" value="C:cell outer membrane"/>
    <property type="evidence" value="ECO:0007669"/>
    <property type="project" value="UniProtKB-SubCell"/>
</dbReference>
<accession>A0A6C2UU37</accession>
<dbReference type="EMBL" id="CAAHFH010000002">
    <property type="protein sequence ID" value="VGO22396.1"/>
    <property type="molecule type" value="Genomic_DNA"/>
</dbReference>
<evidence type="ECO:0000256" key="4">
    <source>
        <dbReference type="ARBA" id="ARBA00022692"/>
    </source>
</evidence>
<dbReference type="AlphaFoldDB" id="A0A6C2UU37"/>
<organism evidence="8 9">
    <name type="scientific">Pontiella sulfatireligans</name>
    <dbReference type="NCBI Taxonomy" id="2750658"/>
    <lineage>
        <taxon>Bacteria</taxon>
        <taxon>Pseudomonadati</taxon>
        <taxon>Kiritimatiellota</taxon>
        <taxon>Kiritimatiellia</taxon>
        <taxon>Kiritimatiellales</taxon>
        <taxon>Pontiellaceae</taxon>
        <taxon>Pontiella</taxon>
    </lineage>
</organism>
<sequence>MKHLVKQFGSGVAVFAMLGIWAESAYADGYRNPPPTAEGIGRSGANMIFVDDASAVFYNPANLAMQEESSIVVDATLARVKNKFKSDSSGTKTAKSDADWQLLPNVFFSMPAGDTGVVLGMGIGTPYGQGIDYNKKDLVNMPAFSGAFGEPEPPAIYSAEVGLINFNPTIAFKVHERVAIGVGADIYYSKLEFKQYYPWGEIAPIFESGNVKADGDGFGYGGNAAVTWNMTDRQRMAFSYRSEVKVKYEGDFKINTVGPPNPATGEPAFSSKRSDFDMDIKYPTTLGLGYGIQVTDAINVEANLEWLGWSVNKTLEADLGSNGSMKVPQKWDDTITFSIGSDWQFSEHFTFRTGYAYIETPIPEKTVAPSLPDADRHVLSVGLGWTAGGHTLDVAYSFSFYDDLNVDNNQVDSFNGDYDIDSNLVGLTYSYTF</sequence>
<evidence type="ECO:0000256" key="7">
    <source>
        <dbReference type="ARBA" id="ARBA00023237"/>
    </source>
</evidence>
<gene>
    <name evidence="8" type="ORF">SCARR_04479</name>
</gene>
<reference evidence="8 9" key="1">
    <citation type="submission" date="2019-04" db="EMBL/GenBank/DDBJ databases">
        <authorList>
            <person name="Van Vliet M D."/>
        </authorList>
    </citation>
    <scope>NUCLEOTIDE SEQUENCE [LARGE SCALE GENOMIC DNA]</scope>
    <source>
        <strain evidence="8 9">F21</strain>
    </source>
</reference>